<dbReference type="FunFam" id="3.30.200.160:FF:000002">
    <property type="entry name" value="Transcription factor IIIC, subunit 5"/>
    <property type="match status" value="1"/>
</dbReference>
<keyword evidence="2" id="KW-0238">DNA-binding</keyword>
<organism evidence="8">
    <name type="scientific">Lepeophtheirus salmonis</name>
    <name type="common">Salmon louse</name>
    <name type="synonym">Caligus salmonis</name>
    <dbReference type="NCBI Taxonomy" id="72036"/>
    <lineage>
        <taxon>Eukaryota</taxon>
        <taxon>Metazoa</taxon>
        <taxon>Ecdysozoa</taxon>
        <taxon>Arthropoda</taxon>
        <taxon>Crustacea</taxon>
        <taxon>Multicrustacea</taxon>
        <taxon>Hexanauplia</taxon>
        <taxon>Copepoda</taxon>
        <taxon>Siphonostomatoida</taxon>
        <taxon>Caligidae</taxon>
        <taxon>Lepeophtheirus</taxon>
    </lineage>
</organism>
<dbReference type="Pfam" id="PF09734">
    <property type="entry name" value="Tau95"/>
    <property type="match status" value="1"/>
</dbReference>
<dbReference type="GO" id="GO:0005634">
    <property type="term" value="C:nucleus"/>
    <property type="evidence" value="ECO:0007669"/>
    <property type="project" value="UniProtKB-SubCell"/>
</dbReference>
<dbReference type="InterPro" id="IPR040454">
    <property type="entry name" value="TF_IIIC_Tfc1/Sfc1"/>
</dbReference>
<dbReference type="Gene3D" id="3.30.200.160">
    <property type="entry name" value="TFIIIC, subcomplex tauA, subunit Sfc1, barrel domain"/>
    <property type="match status" value="1"/>
</dbReference>
<evidence type="ECO:0000259" key="7">
    <source>
        <dbReference type="Pfam" id="PF17682"/>
    </source>
</evidence>
<proteinExistence type="predicted"/>
<feature type="region of interest" description="Disordered" evidence="5">
    <location>
        <begin position="454"/>
        <end position="526"/>
    </location>
</feature>
<evidence type="ECO:0000313" key="8">
    <source>
        <dbReference type="EMBL" id="CDW32333.1"/>
    </source>
</evidence>
<feature type="domain" description="Transcription factor IIIC subunit Tfc1/Sfc1 triple barrel" evidence="7">
    <location>
        <begin position="16"/>
        <end position="117"/>
    </location>
</feature>
<evidence type="ECO:0000256" key="1">
    <source>
        <dbReference type="ARBA" id="ARBA00004123"/>
    </source>
</evidence>
<dbReference type="PANTHER" id="PTHR13230">
    <property type="entry name" value="GENERAL TRANSCRIPTION FACTOR IIIC, POLYPEPTIDE 5"/>
    <property type="match status" value="1"/>
</dbReference>
<dbReference type="InterPro" id="IPR019136">
    <property type="entry name" value="TF_IIIC_su-5_HTH"/>
</dbReference>
<reference evidence="8" key="1">
    <citation type="submission" date="2014-05" db="EMBL/GenBank/DDBJ databases">
        <authorList>
            <person name="Chronopoulou M."/>
        </authorList>
    </citation>
    <scope>NUCLEOTIDE SEQUENCE</scope>
    <source>
        <tissue evidence="8">Whole organism</tissue>
    </source>
</reference>
<evidence type="ECO:0000256" key="3">
    <source>
        <dbReference type="ARBA" id="ARBA00023163"/>
    </source>
</evidence>
<accession>A0A0K2U277</accession>
<feature type="domain" description="Transcription factor IIIC subunit 5 HTH" evidence="6">
    <location>
        <begin position="171"/>
        <end position="319"/>
    </location>
</feature>
<evidence type="ECO:0000256" key="5">
    <source>
        <dbReference type="SAM" id="MobiDB-lite"/>
    </source>
</evidence>
<sequence>MSGSPAKEKKCPGNLICVEYPGVVANVDKMIETLGGIDNISTVSAELNRRLELRFRPDDIFSKPTCGERVTHGSSSFLLHIAKYKNKVTGETKTVPKFLGNVETNFKFMNLCDFQYLPMNRVTDSNKNEEQSLQDETENDILYEDIYDKVYMKNLESSDWINKKDKEAPLFLPPAAFSRMDVPQDYHYRRESSTLGAENTPYNIIGRTRQRRSHHAIFVTFDVEKVPDKPRDFAVNQLRLKFIDTKEQNIIKDKFAEVPIWAKNTLHAVTKITNEKLKYILPSLGYYFTTGPWRNQWVRFGYDPRKNIESALYQTLDYRVRLQGGARHKVKAKRSYANYLLPYKAMSWSKAKTSIITREVFEENIPKDDTLDKKEEEERLKDIYLFRSGRIPPYRQMFYQFKDLQHEEAQNLIRKSYFSRNSKCNEKSGWFLPGTDQKLRDLLTVTLNEHIAMENKKEFGPEESSNSNDNLEDLVISDEDEEDDEEEEDDDDDEDVDVDVDEEGDNPTLTDLNFMHHSTSDDEDSS</sequence>
<dbReference type="PANTHER" id="PTHR13230:SF5">
    <property type="entry name" value="GENERAL TRANSCRIPTION FACTOR 3C POLYPEPTIDE 5"/>
    <property type="match status" value="1"/>
</dbReference>
<name>A0A0K2U277_LEPSM</name>
<dbReference type="Pfam" id="PF17682">
    <property type="entry name" value="Tau95_N"/>
    <property type="match status" value="1"/>
</dbReference>
<dbReference type="GO" id="GO:0006384">
    <property type="term" value="P:transcription initiation at RNA polymerase III promoter"/>
    <property type="evidence" value="ECO:0007669"/>
    <property type="project" value="InterPro"/>
</dbReference>
<dbReference type="InterPro" id="IPR041499">
    <property type="entry name" value="Tfc1/Sfc1_N"/>
</dbReference>
<dbReference type="EMBL" id="HACA01014972">
    <property type="protein sequence ID" value="CDW32333.1"/>
    <property type="molecule type" value="Transcribed_RNA"/>
</dbReference>
<keyword evidence="3" id="KW-0804">Transcription</keyword>
<comment type="subcellular location">
    <subcellularLocation>
        <location evidence="1">Nucleus</location>
    </subcellularLocation>
</comment>
<evidence type="ECO:0000256" key="2">
    <source>
        <dbReference type="ARBA" id="ARBA00023125"/>
    </source>
</evidence>
<dbReference type="GO" id="GO:0001002">
    <property type="term" value="F:RNA polymerase III type 1 promoter sequence-specific DNA binding"/>
    <property type="evidence" value="ECO:0007669"/>
    <property type="project" value="TreeGrafter"/>
</dbReference>
<keyword evidence="4" id="KW-0539">Nucleus</keyword>
<dbReference type="OrthoDB" id="5598268at2759"/>
<dbReference type="GO" id="GO:0000127">
    <property type="term" value="C:transcription factor TFIIIC complex"/>
    <property type="evidence" value="ECO:0007669"/>
    <property type="project" value="InterPro"/>
</dbReference>
<gene>
    <name evidence="8" type="primary">GTF3C5</name>
</gene>
<evidence type="ECO:0000256" key="4">
    <source>
        <dbReference type="ARBA" id="ARBA00023242"/>
    </source>
</evidence>
<protein>
    <submittedName>
        <fullName evidence="8">General transcription factor IIIC, polypeptide 5, 63kDa [Macaca mulatta]</fullName>
    </submittedName>
</protein>
<dbReference type="GO" id="GO:0001003">
    <property type="term" value="F:RNA polymerase III type 2 promoter sequence-specific DNA binding"/>
    <property type="evidence" value="ECO:0007669"/>
    <property type="project" value="TreeGrafter"/>
</dbReference>
<evidence type="ECO:0000259" key="6">
    <source>
        <dbReference type="Pfam" id="PF09734"/>
    </source>
</evidence>
<dbReference type="InterPro" id="IPR042536">
    <property type="entry name" value="TFIIIC_tauA_Sfc1"/>
</dbReference>
<dbReference type="AlphaFoldDB" id="A0A0K2U277"/>
<feature type="compositionally biased region" description="Acidic residues" evidence="5">
    <location>
        <begin position="470"/>
        <end position="505"/>
    </location>
</feature>